<proteinExistence type="predicted"/>
<feature type="domain" description="Methanolan biosynthesis EpsI" evidence="1">
    <location>
        <begin position="23"/>
        <end position="159"/>
    </location>
</feature>
<evidence type="ECO:0000313" key="3">
    <source>
        <dbReference type="Proteomes" id="UP000315471"/>
    </source>
</evidence>
<dbReference type="Pfam" id="PF11984">
    <property type="entry name" value="DUF3485"/>
    <property type="match status" value="1"/>
</dbReference>
<name>A0A5C6E1Q7_9BACT</name>
<keyword evidence="3" id="KW-1185">Reference proteome</keyword>
<dbReference type="EMBL" id="SJPY01000004">
    <property type="protein sequence ID" value="TWU41306.1"/>
    <property type="molecule type" value="Genomic_DNA"/>
</dbReference>
<gene>
    <name evidence="2" type="ORF">Q31b_27450</name>
</gene>
<evidence type="ECO:0000259" key="1">
    <source>
        <dbReference type="Pfam" id="PF11984"/>
    </source>
</evidence>
<accession>A0A5C6E1Q7</accession>
<reference evidence="2 3" key="1">
    <citation type="submission" date="2019-02" db="EMBL/GenBank/DDBJ databases">
        <title>Deep-cultivation of Planctomycetes and their phenomic and genomic characterization uncovers novel biology.</title>
        <authorList>
            <person name="Wiegand S."/>
            <person name="Jogler M."/>
            <person name="Boedeker C."/>
            <person name="Pinto D."/>
            <person name="Vollmers J."/>
            <person name="Rivas-Marin E."/>
            <person name="Kohn T."/>
            <person name="Peeters S.H."/>
            <person name="Heuer A."/>
            <person name="Rast P."/>
            <person name="Oberbeckmann S."/>
            <person name="Bunk B."/>
            <person name="Jeske O."/>
            <person name="Meyerdierks A."/>
            <person name="Storesund J.E."/>
            <person name="Kallscheuer N."/>
            <person name="Luecker S."/>
            <person name="Lage O.M."/>
            <person name="Pohl T."/>
            <person name="Merkel B.J."/>
            <person name="Hornburger P."/>
            <person name="Mueller R.-W."/>
            <person name="Bruemmer F."/>
            <person name="Labrenz M."/>
            <person name="Spormann A.M."/>
            <person name="Op Den Camp H."/>
            <person name="Overmann J."/>
            <person name="Amann R."/>
            <person name="Jetten M.S.M."/>
            <person name="Mascher T."/>
            <person name="Medema M.H."/>
            <person name="Devos D.P."/>
            <person name="Kaster A.-K."/>
            <person name="Ovreas L."/>
            <person name="Rohde M."/>
            <person name="Galperin M.Y."/>
            <person name="Jogler C."/>
        </authorList>
    </citation>
    <scope>NUCLEOTIDE SEQUENCE [LARGE SCALE GENOMIC DNA]</scope>
    <source>
        <strain evidence="2 3">Q31b</strain>
    </source>
</reference>
<protein>
    <recommendedName>
        <fullName evidence="1">Methanolan biosynthesis EpsI domain-containing protein</fullName>
    </recommendedName>
</protein>
<dbReference type="Proteomes" id="UP000315471">
    <property type="component" value="Unassembled WGS sequence"/>
</dbReference>
<dbReference type="AlphaFoldDB" id="A0A5C6E1Q7"/>
<dbReference type="InterPro" id="IPR014263">
    <property type="entry name" value="Methanolan_biosynth_EpsI"/>
</dbReference>
<dbReference type="NCBIfam" id="TIGR02914">
    <property type="entry name" value="EpsI_fam"/>
    <property type="match status" value="1"/>
</dbReference>
<organism evidence="2 3">
    <name type="scientific">Novipirellula aureliae</name>
    <dbReference type="NCBI Taxonomy" id="2527966"/>
    <lineage>
        <taxon>Bacteria</taxon>
        <taxon>Pseudomonadati</taxon>
        <taxon>Planctomycetota</taxon>
        <taxon>Planctomycetia</taxon>
        <taxon>Pirellulales</taxon>
        <taxon>Pirellulaceae</taxon>
        <taxon>Novipirellula</taxon>
    </lineage>
</organism>
<sequence length="221" mass="24972">MTKRAILTIALLILGNVAIGHIRSGYSKGQVVPPEKELGQTSLQLGNWVGKELPADDRIRDVLRAQDGIDRVYLNESGENVLVHAVWTDDYIRLHFPQQCYREAGWELRDSEDVLIQCASGAEFNAKVLRFSQAGRNIQVLYWFQLGENIFLDRVQHRLLRRKVCWGQTHWPPLMKFMLETSDTGLGRSEAFLSDLAGRLHDVILVSESTPHPTANPTAAN</sequence>
<dbReference type="OrthoDB" id="267899at2"/>
<evidence type="ECO:0000313" key="2">
    <source>
        <dbReference type="EMBL" id="TWU41306.1"/>
    </source>
</evidence>
<dbReference type="RefSeq" id="WP_146600148.1">
    <property type="nucleotide sequence ID" value="NZ_SJPY01000004.1"/>
</dbReference>
<comment type="caution">
    <text evidence="2">The sequence shown here is derived from an EMBL/GenBank/DDBJ whole genome shotgun (WGS) entry which is preliminary data.</text>
</comment>